<dbReference type="GeneTree" id="ENSGT00940000159844"/>
<evidence type="ECO:0000313" key="1">
    <source>
        <dbReference type="Ensembl" id="ENSSFOP00015076760.1"/>
    </source>
</evidence>
<protein>
    <recommendedName>
        <fullName evidence="3">BTB domain-containing protein</fullName>
    </recommendedName>
</protein>
<keyword evidence="2" id="KW-1185">Reference proteome</keyword>
<organism evidence="1 2">
    <name type="scientific">Scleropages formosus</name>
    <name type="common">Asian bonytongue</name>
    <name type="synonym">Osteoglossum formosum</name>
    <dbReference type="NCBI Taxonomy" id="113540"/>
    <lineage>
        <taxon>Eukaryota</taxon>
        <taxon>Metazoa</taxon>
        <taxon>Chordata</taxon>
        <taxon>Craniata</taxon>
        <taxon>Vertebrata</taxon>
        <taxon>Euteleostomi</taxon>
        <taxon>Actinopterygii</taxon>
        <taxon>Neopterygii</taxon>
        <taxon>Teleostei</taxon>
        <taxon>Osteoglossocephala</taxon>
        <taxon>Osteoglossomorpha</taxon>
        <taxon>Osteoglossiformes</taxon>
        <taxon>Osteoglossidae</taxon>
        <taxon>Scleropages</taxon>
    </lineage>
</organism>
<dbReference type="Ensembl" id="ENSSFOT00015061722.1">
    <property type="protein sequence ID" value="ENSSFOP00015076760.1"/>
    <property type="gene ID" value="ENSSFOG00015025016.1"/>
</dbReference>
<name>A0A8C9WLP6_SCLFO</name>
<dbReference type="OrthoDB" id="5560627at2759"/>
<sequence>GTSPCSCCCEFTRHSSDVLVNLNELRHRDILTDTTLLVGSARLRAHCAVLIACRFVCECACVFMSLCSRGSTRESDLCFLWPHSSLHVTDIPLPLTTPPVPSPVASSTLH</sequence>
<evidence type="ECO:0008006" key="3">
    <source>
        <dbReference type="Google" id="ProtNLM"/>
    </source>
</evidence>
<accession>A0A8C9WLP6</accession>
<proteinExistence type="predicted"/>
<dbReference type="Proteomes" id="UP000694397">
    <property type="component" value="Chromosome 21"/>
</dbReference>
<evidence type="ECO:0000313" key="2">
    <source>
        <dbReference type="Proteomes" id="UP000694397"/>
    </source>
</evidence>
<reference evidence="1" key="3">
    <citation type="submission" date="2025-09" db="UniProtKB">
        <authorList>
            <consortium name="Ensembl"/>
        </authorList>
    </citation>
    <scope>IDENTIFICATION</scope>
</reference>
<dbReference type="InterPro" id="IPR011333">
    <property type="entry name" value="SKP1/BTB/POZ_sf"/>
</dbReference>
<dbReference type="AlphaFoldDB" id="A0A8C9WLP6"/>
<reference evidence="1 2" key="1">
    <citation type="submission" date="2019-04" db="EMBL/GenBank/DDBJ databases">
        <authorList>
            <consortium name="Wellcome Sanger Institute Data Sharing"/>
        </authorList>
    </citation>
    <scope>NUCLEOTIDE SEQUENCE [LARGE SCALE GENOMIC DNA]</scope>
</reference>
<reference evidence="1" key="2">
    <citation type="submission" date="2025-08" db="UniProtKB">
        <authorList>
            <consortium name="Ensembl"/>
        </authorList>
    </citation>
    <scope>IDENTIFICATION</scope>
</reference>
<dbReference type="Gene3D" id="3.30.710.10">
    <property type="entry name" value="Potassium Channel Kv1.1, Chain A"/>
    <property type="match status" value="1"/>
</dbReference>
<dbReference type="SUPFAM" id="SSF54695">
    <property type="entry name" value="POZ domain"/>
    <property type="match status" value="1"/>
</dbReference>